<accession>A0ABQ2C158</accession>
<dbReference type="RefSeq" id="WP_188375376.1">
    <property type="nucleotide sequence ID" value="NZ_BMDQ01000006.1"/>
</dbReference>
<dbReference type="PROSITE" id="PS51257">
    <property type="entry name" value="PROKAR_LIPOPROTEIN"/>
    <property type="match status" value="1"/>
</dbReference>
<keyword evidence="3" id="KW-1185">Reference proteome</keyword>
<reference evidence="3" key="1">
    <citation type="journal article" date="2019" name="Int. J. Syst. Evol. Microbiol.">
        <title>The Global Catalogue of Microorganisms (GCM) 10K type strain sequencing project: providing services to taxonomists for standard genome sequencing and annotation.</title>
        <authorList>
            <consortium name="The Broad Institute Genomics Platform"/>
            <consortium name="The Broad Institute Genome Sequencing Center for Infectious Disease"/>
            <person name="Wu L."/>
            <person name="Ma J."/>
        </authorList>
    </citation>
    <scope>NUCLEOTIDE SEQUENCE [LARGE SCALE GENOMIC DNA]</scope>
    <source>
        <strain evidence="3">CCM 8681</strain>
    </source>
</reference>
<evidence type="ECO:0008006" key="4">
    <source>
        <dbReference type="Google" id="ProtNLM"/>
    </source>
</evidence>
<feature type="signal peptide" evidence="1">
    <location>
        <begin position="1"/>
        <end position="21"/>
    </location>
</feature>
<sequence>MKKLLISFSLLLSLVSCSSQVNLSNDEALAILKDNFKDDCVTIVQQRTLSHWTNHDEIMFGFQELEQSGLIKIEQKRVARGHFNTTTEFRWKPTAKAEAEYKKAGYAYLVSRANVLEIIGISLNEEAKTATVRFTYENKPTVFHLIRDKKSKCPEGINEATANFTFYDTGWKMEDI</sequence>
<evidence type="ECO:0000256" key="1">
    <source>
        <dbReference type="SAM" id="SignalP"/>
    </source>
</evidence>
<dbReference type="EMBL" id="BMDQ01000006">
    <property type="protein sequence ID" value="GGI58470.1"/>
    <property type="molecule type" value="Genomic_DNA"/>
</dbReference>
<evidence type="ECO:0000313" key="3">
    <source>
        <dbReference type="Proteomes" id="UP000624701"/>
    </source>
</evidence>
<gene>
    <name evidence="2" type="ORF">GCM10011444_27790</name>
</gene>
<keyword evidence="1" id="KW-0732">Signal</keyword>
<name>A0ABQ2C158_9FLAO</name>
<proteinExistence type="predicted"/>
<organism evidence="2 3">
    <name type="scientific">Winogradskyella haliclonae</name>
    <dbReference type="NCBI Taxonomy" id="2048558"/>
    <lineage>
        <taxon>Bacteria</taxon>
        <taxon>Pseudomonadati</taxon>
        <taxon>Bacteroidota</taxon>
        <taxon>Flavobacteriia</taxon>
        <taxon>Flavobacteriales</taxon>
        <taxon>Flavobacteriaceae</taxon>
        <taxon>Winogradskyella</taxon>
    </lineage>
</organism>
<protein>
    <recommendedName>
        <fullName evidence="4">Lipoprotein</fullName>
    </recommendedName>
</protein>
<dbReference type="Proteomes" id="UP000624701">
    <property type="component" value="Unassembled WGS sequence"/>
</dbReference>
<feature type="chain" id="PRO_5046499425" description="Lipoprotein" evidence="1">
    <location>
        <begin position="22"/>
        <end position="176"/>
    </location>
</feature>
<comment type="caution">
    <text evidence="2">The sequence shown here is derived from an EMBL/GenBank/DDBJ whole genome shotgun (WGS) entry which is preliminary data.</text>
</comment>
<evidence type="ECO:0000313" key="2">
    <source>
        <dbReference type="EMBL" id="GGI58470.1"/>
    </source>
</evidence>